<evidence type="ECO:0000313" key="3">
    <source>
        <dbReference type="Proteomes" id="UP000236726"/>
    </source>
</evidence>
<gene>
    <name evidence="2" type="ORF">SAMN05216537_10268</name>
</gene>
<protein>
    <submittedName>
        <fullName evidence="2">Uncharacterized protein</fullName>
    </submittedName>
</protein>
<dbReference type="AlphaFoldDB" id="A0A1H5S4T9"/>
<accession>A0A1H5S4T9</accession>
<feature type="region of interest" description="Disordered" evidence="1">
    <location>
        <begin position="1"/>
        <end position="24"/>
    </location>
</feature>
<sequence length="70" mass="7636">MSKKHMRVQKNFNKNGISRVPHSVAPKLGPVTPCNCSHPCPYGNGRTFCFPCYQKLVADSRSNSVATGNA</sequence>
<dbReference type="EMBL" id="FNUL01000002">
    <property type="protein sequence ID" value="SEF45629.1"/>
    <property type="molecule type" value="Genomic_DNA"/>
</dbReference>
<name>A0A1H5S4T9_9FIRM</name>
<dbReference type="RefSeq" id="WP_004602788.1">
    <property type="nucleotide sequence ID" value="NZ_FNUL01000002.1"/>
</dbReference>
<organism evidence="2 3">
    <name type="scientific">Lachnospira multipara</name>
    <dbReference type="NCBI Taxonomy" id="28051"/>
    <lineage>
        <taxon>Bacteria</taxon>
        <taxon>Bacillati</taxon>
        <taxon>Bacillota</taxon>
        <taxon>Clostridia</taxon>
        <taxon>Lachnospirales</taxon>
        <taxon>Lachnospiraceae</taxon>
        <taxon>Lachnospira</taxon>
    </lineage>
</organism>
<reference evidence="2 3" key="1">
    <citation type="submission" date="2016-10" db="EMBL/GenBank/DDBJ databases">
        <authorList>
            <person name="de Groot N.N."/>
        </authorList>
    </citation>
    <scope>NUCLEOTIDE SEQUENCE [LARGE SCALE GENOMIC DNA]</scope>
    <source>
        <strain evidence="2 3">D15d</strain>
    </source>
</reference>
<evidence type="ECO:0000313" key="2">
    <source>
        <dbReference type="EMBL" id="SEF45629.1"/>
    </source>
</evidence>
<evidence type="ECO:0000256" key="1">
    <source>
        <dbReference type="SAM" id="MobiDB-lite"/>
    </source>
</evidence>
<keyword evidence="3" id="KW-1185">Reference proteome</keyword>
<dbReference type="Proteomes" id="UP000236726">
    <property type="component" value="Unassembled WGS sequence"/>
</dbReference>
<proteinExistence type="predicted"/>